<dbReference type="EMBL" id="ML121535">
    <property type="protein sequence ID" value="RPB26129.1"/>
    <property type="molecule type" value="Genomic_DNA"/>
</dbReference>
<dbReference type="OrthoDB" id="4849160at2759"/>
<evidence type="ECO:0000256" key="1">
    <source>
        <dbReference type="SAM" id="Phobius"/>
    </source>
</evidence>
<dbReference type="AlphaFoldDB" id="A0A3N4LX25"/>
<keyword evidence="1" id="KW-0812">Transmembrane</keyword>
<organism evidence="2 3">
    <name type="scientific">Terfezia boudieri ATCC MYA-4762</name>
    <dbReference type="NCBI Taxonomy" id="1051890"/>
    <lineage>
        <taxon>Eukaryota</taxon>
        <taxon>Fungi</taxon>
        <taxon>Dikarya</taxon>
        <taxon>Ascomycota</taxon>
        <taxon>Pezizomycotina</taxon>
        <taxon>Pezizomycetes</taxon>
        <taxon>Pezizales</taxon>
        <taxon>Pezizaceae</taxon>
        <taxon>Terfezia</taxon>
    </lineage>
</organism>
<name>A0A3N4LX25_9PEZI</name>
<feature type="transmembrane region" description="Helical" evidence="1">
    <location>
        <begin position="37"/>
        <end position="58"/>
    </location>
</feature>
<proteinExistence type="predicted"/>
<gene>
    <name evidence="2" type="ORF">L211DRAFT_696851</name>
</gene>
<dbReference type="Proteomes" id="UP000267821">
    <property type="component" value="Unassembled WGS sequence"/>
</dbReference>
<evidence type="ECO:0000313" key="2">
    <source>
        <dbReference type="EMBL" id="RPB26129.1"/>
    </source>
</evidence>
<keyword evidence="3" id="KW-1185">Reference proteome</keyword>
<keyword evidence="1" id="KW-0472">Membrane</keyword>
<protein>
    <submittedName>
        <fullName evidence="2">Uncharacterized protein</fullName>
    </submittedName>
</protein>
<dbReference type="InParanoid" id="A0A3N4LX25"/>
<sequence>MTHILSLHLFYFHYQVALGRATPCVISILFELLPRLEVINIFFFFFFFNIKLFLPAILKPVSFFHKANFVEFSLYEHYQIHCLRLHAFVLRNLIHIFFSSRFTPATAGSEVRFLWTQWPEIPSTLNWFKIDHAGLNADGTWASGNPSRYSISSPDSS</sequence>
<evidence type="ECO:0000313" key="3">
    <source>
        <dbReference type="Proteomes" id="UP000267821"/>
    </source>
</evidence>
<keyword evidence="1" id="KW-1133">Transmembrane helix</keyword>
<reference evidence="2 3" key="1">
    <citation type="journal article" date="2018" name="Nat. Ecol. Evol.">
        <title>Pezizomycetes genomes reveal the molecular basis of ectomycorrhizal truffle lifestyle.</title>
        <authorList>
            <person name="Murat C."/>
            <person name="Payen T."/>
            <person name="Noel B."/>
            <person name="Kuo A."/>
            <person name="Morin E."/>
            <person name="Chen J."/>
            <person name="Kohler A."/>
            <person name="Krizsan K."/>
            <person name="Balestrini R."/>
            <person name="Da Silva C."/>
            <person name="Montanini B."/>
            <person name="Hainaut M."/>
            <person name="Levati E."/>
            <person name="Barry K.W."/>
            <person name="Belfiori B."/>
            <person name="Cichocki N."/>
            <person name="Clum A."/>
            <person name="Dockter R.B."/>
            <person name="Fauchery L."/>
            <person name="Guy J."/>
            <person name="Iotti M."/>
            <person name="Le Tacon F."/>
            <person name="Lindquist E.A."/>
            <person name="Lipzen A."/>
            <person name="Malagnac F."/>
            <person name="Mello A."/>
            <person name="Molinier V."/>
            <person name="Miyauchi S."/>
            <person name="Poulain J."/>
            <person name="Riccioni C."/>
            <person name="Rubini A."/>
            <person name="Sitrit Y."/>
            <person name="Splivallo R."/>
            <person name="Traeger S."/>
            <person name="Wang M."/>
            <person name="Zifcakova L."/>
            <person name="Wipf D."/>
            <person name="Zambonelli A."/>
            <person name="Paolocci F."/>
            <person name="Nowrousian M."/>
            <person name="Ottonello S."/>
            <person name="Baldrian P."/>
            <person name="Spatafora J.W."/>
            <person name="Henrissat B."/>
            <person name="Nagy L.G."/>
            <person name="Aury J.M."/>
            <person name="Wincker P."/>
            <person name="Grigoriev I.V."/>
            <person name="Bonfante P."/>
            <person name="Martin F.M."/>
        </authorList>
    </citation>
    <scope>NUCLEOTIDE SEQUENCE [LARGE SCALE GENOMIC DNA]</scope>
    <source>
        <strain evidence="2 3">ATCC MYA-4762</strain>
    </source>
</reference>
<accession>A0A3N4LX25</accession>